<dbReference type="EMBL" id="CP008874">
    <property type="protein sequence ID" value="AKH96610.1"/>
    <property type="molecule type" value="Genomic_DNA"/>
</dbReference>
<feature type="domain" description="Histidine kinase" evidence="9">
    <location>
        <begin position="165"/>
        <end position="367"/>
    </location>
</feature>
<dbReference type="GO" id="GO:0000155">
    <property type="term" value="F:phosphorelay sensor kinase activity"/>
    <property type="evidence" value="ECO:0007669"/>
    <property type="project" value="InterPro"/>
</dbReference>
<feature type="transmembrane region" description="Helical" evidence="8">
    <location>
        <begin position="21"/>
        <end position="39"/>
    </location>
</feature>
<dbReference type="RefSeq" id="WP_050047460.1">
    <property type="nucleotide sequence ID" value="NZ_CP008874.1"/>
</dbReference>
<evidence type="ECO:0000256" key="5">
    <source>
        <dbReference type="ARBA" id="ARBA00022777"/>
    </source>
</evidence>
<dbReference type="InterPro" id="IPR004358">
    <property type="entry name" value="Sig_transdc_His_kin-like_C"/>
</dbReference>
<keyword evidence="4" id="KW-0808">Transferase</keyword>
<dbReference type="Gene3D" id="3.30.565.10">
    <property type="entry name" value="Histidine kinase-like ATPase, C-terminal domain"/>
    <property type="match status" value="1"/>
</dbReference>
<gene>
    <name evidence="10" type="primary">ark1</name>
    <name evidence="11" type="ORF">HLASA_0096</name>
    <name evidence="10" type="ORF">HLASF_0096</name>
</gene>
<keyword evidence="8" id="KW-1133">Transmembrane helix</keyword>
<proteinExistence type="predicted"/>
<accession>A0A0F7P8Q6</accession>
<protein>
    <recommendedName>
        <fullName evidence="2">histidine kinase</fullName>
        <ecNumber evidence="2">2.7.13.3</ecNumber>
    </recommendedName>
</protein>
<dbReference type="GeneID" id="26009470"/>
<keyword evidence="3" id="KW-0597">Phosphoprotein</keyword>
<dbReference type="CDD" id="cd00082">
    <property type="entry name" value="HisKA"/>
    <property type="match status" value="1"/>
</dbReference>
<keyword evidence="13" id="KW-1185">Reference proteome</keyword>
<dbReference type="Proteomes" id="UP000069906">
    <property type="component" value="Chromosome"/>
</dbReference>
<dbReference type="STRING" id="1604004.HLASA_0096"/>
<reference evidence="11 12" key="3">
    <citation type="journal article" date="2016" name="Stand. Genomic Sci.">
        <title>Complete genome sequence of 'Halanaeroarchaeum sulfurireducens' M27-SA2, a sulfur-reducing and acetate-oxidizing haloarchaeon from the deep-sea hypersaline anoxic lake Medee.</title>
        <authorList>
            <person name="Messina E."/>
            <person name="Sorokin D.Y."/>
            <person name="Kublanov I.V."/>
            <person name="Toshchakov S."/>
            <person name="Lopatina A."/>
            <person name="Arcadi E."/>
            <person name="Smedile F."/>
            <person name="La Spada G."/>
            <person name="La Cono V."/>
            <person name="Yakimov M.M."/>
        </authorList>
    </citation>
    <scope>NUCLEOTIDE SEQUENCE [LARGE SCALE GENOMIC DNA]</scope>
    <source>
        <strain evidence="11 12">M27-SA2</strain>
    </source>
</reference>
<dbReference type="EC" id="2.7.13.3" evidence="2"/>
<comment type="catalytic activity">
    <reaction evidence="1">
        <text>ATP + protein L-histidine = ADP + protein N-phospho-L-histidine.</text>
        <dbReference type="EC" id="2.7.13.3"/>
    </reaction>
</comment>
<keyword evidence="5 10" id="KW-0418">Kinase</keyword>
<dbReference type="SUPFAM" id="SSF55874">
    <property type="entry name" value="ATPase domain of HSP90 chaperone/DNA topoisomerase II/histidine kinase"/>
    <property type="match status" value="1"/>
</dbReference>
<dbReference type="Gene3D" id="1.10.287.130">
    <property type="match status" value="1"/>
</dbReference>
<dbReference type="Pfam" id="PF00512">
    <property type="entry name" value="HisKA"/>
    <property type="match status" value="1"/>
</dbReference>
<sequence>MDGSLTEWVRLADPTSIAGGLVAALGVGLLAGLGLVTLHETPPKSVLAMKVPPALLAIGLLAVGERTIREDLIEGRDAHRLAGWTLAGAILFFGVGGWIRGLELFTGQPIPYLGTMTLAITALGAFVGAVLGLYDAQRRAQTRALREREAELDTKNERLEEFASIVSHDLRNPLNVAQGRLDLARAELGAGQGEHEDCENLEAVDRSLDRMEALIEDLLTLARKGDGETDPEPLALDSVVDRAWQTVDTDGGRLINEADDRVMADESQLMELLENLFRNSVEHGTPQEDADGGVTIRAGTLEDGFFIEDDGPGIPQADRSQVFEPGYSTAQNGTGFGLHIVERIAETHGWSVRIREGRDGGARIEVTGVAAGADDSIESTEKSLGRGPGGVDSPDGEGDRTEPTRTRTATRIGQNARDLLPSENEQG</sequence>
<name>A0A0F7P8Q6_9EURY</name>
<feature type="transmembrane region" description="Helical" evidence="8">
    <location>
        <begin position="81"/>
        <end position="99"/>
    </location>
</feature>
<dbReference type="AlphaFoldDB" id="A0A0F7P8Q6"/>
<evidence type="ECO:0000256" key="1">
    <source>
        <dbReference type="ARBA" id="ARBA00000085"/>
    </source>
</evidence>
<dbReference type="Pfam" id="PF02518">
    <property type="entry name" value="HATPase_c"/>
    <property type="match status" value="1"/>
</dbReference>
<dbReference type="InterPro" id="IPR005467">
    <property type="entry name" value="His_kinase_dom"/>
</dbReference>
<keyword evidence="8" id="KW-0472">Membrane</keyword>
<dbReference type="InterPro" id="IPR036097">
    <property type="entry name" value="HisK_dim/P_sf"/>
</dbReference>
<dbReference type="InterPro" id="IPR036890">
    <property type="entry name" value="HATPase_C_sf"/>
</dbReference>
<dbReference type="PANTHER" id="PTHR43711">
    <property type="entry name" value="TWO-COMPONENT HISTIDINE KINASE"/>
    <property type="match status" value="1"/>
</dbReference>
<dbReference type="CDD" id="cd00075">
    <property type="entry name" value="HATPase"/>
    <property type="match status" value="1"/>
</dbReference>
<reference evidence="10 13" key="1">
    <citation type="journal article" date="2015" name="ISME J.">
        <title>Elemental sulfur and acetate can support life of a novel strictly anaerobic haloarchaeon.</title>
        <authorList>
            <person name="Sorokin D.Y."/>
            <person name="Kublanov I.V."/>
            <person name="Gavrilov S.N."/>
            <person name="Rojo D."/>
            <person name="Roman P."/>
            <person name="Golyshin P.N."/>
            <person name="Slepak V.Z."/>
            <person name="Smedile F."/>
            <person name="Ferrer M."/>
            <person name="Messina E."/>
            <person name="La Cono V."/>
            <person name="Yakimov M.M."/>
        </authorList>
    </citation>
    <scope>NUCLEOTIDE SEQUENCE [LARGE SCALE GENOMIC DNA]</scope>
    <source>
        <strain evidence="10 13">HSR2</strain>
    </source>
</reference>
<feature type="region of interest" description="Disordered" evidence="7">
    <location>
        <begin position="368"/>
        <end position="427"/>
    </location>
</feature>
<dbReference type="KEGG" id="hsf:HLASA_0096"/>
<dbReference type="OrthoDB" id="8127at2157"/>
<evidence type="ECO:0000259" key="9">
    <source>
        <dbReference type="PROSITE" id="PS50109"/>
    </source>
</evidence>
<feature type="transmembrane region" description="Helical" evidence="8">
    <location>
        <begin position="111"/>
        <end position="134"/>
    </location>
</feature>
<evidence type="ECO:0000313" key="11">
    <source>
        <dbReference type="EMBL" id="ALG81012.1"/>
    </source>
</evidence>
<dbReference type="SMART" id="SM00387">
    <property type="entry name" value="HATPase_c"/>
    <property type="match status" value="1"/>
</dbReference>
<dbReference type="KEGG" id="hsu:HLASF_0096"/>
<dbReference type="InterPro" id="IPR003661">
    <property type="entry name" value="HisK_dim/P_dom"/>
</dbReference>
<evidence type="ECO:0000313" key="10">
    <source>
        <dbReference type="EMBL" id="AKH96610.1"/>
    </source>
</evidence>
<dbReference type="PRINTS" id="PR00344">
    <property type="entry name" value="BCTRLSENSOR"/>
</dbReference>
<evidence type="ECO:0000256" key="3">
    <source>
        <dbReference type="ARBA" id="ARBA00022553"/>
    </source>
</evidence>
<dbReference type="Proteomes" id="UP000060390">
    <property type="component" value="Chromosome"/>
</dbReference>
<dbReference type="EMBL" id="CP011564">
    <property type="protein sequence ID" value="ALG81012.1"/>
    <property type="molecule type" value="Genomic_DNA"/>
</dbReference>
<evidence type="ECO:0000256" key="4">
    <source>
        <dbReference type="ARBA" id="ARBA00022679"/>
    </source>
</evidence>
<dbReference type="PANTHER" id="PTHR43711:SF1">
    <property type="entry name" value="HISTIDINE KINASE 1"/>
    <property type="match status" value="1"/>
</dbReference>
<keyword evidence="6" id="KW-0902">Two-component regulatory system</keyword>
<evidence type="ECO:0000256" key="2">
    <source>
        <dbReference type="ARBA" id="ARBA00012438"/>
    </source>
</evidence>
<dbReference type="SMART" id="SM00388">
    <property type="entry name" value="HisKA"/>
    <property type="match status" value="1"/>
</dbReference>
<dbReference type="InterPro" id="IPR003594">
    <property type="entry name" value="HATPase_dom"/>
</dbReference>
<keyword evidence="8" id="KW-0812">Transmembrane</keyword>
<reference evidence="12" key="2">
    <citation type="submission" date="2015-05" db="EMBL/GenBank/DDBJ databases">
        <title>Complete genome sequence of Halanaeroarchaeum sulfurireducens type strain M27-SA2, a sulfate-reducer haloarchaeon from marine anoxic lake Medee.</title>
        <authorList>
            <person name="Messina E."/>
            <person name="Kublanov I.V."/>
            <person name="Toshchakov S."/>
            <person name="Arcadi E."/>
            <person name="La Spada G."/>
            <person name="La Cono V."/>
            <person name="Yakimov M.M."/>
        </authorList>
    </citation>
    <scope>NUCLEOTIDE SEQUENCE [LARGE SCALE GENOMIC DNA]</scope>
    <source>
        <strain evidence="12">M27-SA2</strain>
    </source>
</reference>
<dbReference type="HOGENOM" id="CLU_000445_114_58_2"/>
<evidence type="ECO:0000313" key="12">
    <source>
        <dbReference type="Proteomes" id="UP000060390"/>
    </source>
</evidence>
<dbReference type="InterPro" id="IPR050736">
    <property type="entry name" value="Sensor_HK_Regulatory"/>
</dbReference>
<evidence type="ECO:0000256" key="7">
    <source>
        <dbReference type="SAM" id="MobiDB-lite"/>
    </source>
</evidence>
<evidence type="ECO:0000256" key="8">
    <source>
        <dbReference type="SAM" id="Phobius"/>
    </source>
</evidence>
<evidence type="ECO:0000256" key="6">
    <source>
        <dbReference type="ARBA" id="ARBA00023012"/>
    </source>
</evidence>
<dbReference type="SUPFAM" id="SSF47384">
    <property type="entry name" value="Homodimeric domain of signal transducing histidine kinase"/>
    <property type="match status" value="1"/>
</dbReference>
<dbReference type="PATRIC" id="fig|1604004.4.peg.105"/>
<evidence type="ECO:0000313" key="13">
    <source>
        <dbReference type="Proteomes" id="UP000069906"/>
    </source>
</evidence>
<dbReference type="PROSITE" id="PS50109">
    <property type="entry name" value="HIS_KIN"/>
    <property type="match status" value="1"/>
</dbReference>
<organism evidence="10 13">
    <name type="scientific">Halanaeroarchaeum sulfurireducens</name>
    <dbReference type="NCBI Taxonomy" id="1604004"/>
    <lineage>
        <taxon>Archaea</taxon>
        <taxon>Methanobacteriati</taxon>
        <taxon>Methanobacteriota</taxon>
        <taxon>Stenosarchaea group</taxon>
        <taxon>Halobacteria</taxon>
        <taxon>Halobacteriales</taxon>
        <taxon>Halobacteriaceae</taxon>
        <taxon>Halanaeroarchaeum</taxon>
    </lineage>
</organism>